<protein>
    <recommendedName>
        <fullName evidence="5">Gliding motility protein SprC</fullName>
    </recommendedName>
</protein>
<gene>
    <name evidence="2" type="ORF">B0A71_04460</name>
    <name evidence="1" type="ORF">BHE19_03285</name>
</gene>
<dbReference type="EMBL" id="MIKE01000011">
    <property type="protein sequence ID" value="OHT46545.1"/>
    <property type="molecule type" value="Genomic_DNA"/>
</dbReference>
<reference evidence="1" key="1">
    <citation type="submission" date="2016-09" db="EMBL/GenBank/DDBJ databases">
        <authorList>
            <person name="Capua I."/>
            <person name="De Benedictis P."/>
            <person name="Joannis T."/>
            <person name="Lombin L.H."/>
            <person name="Cattoli G."/>
        </authorList>
    </citation>
    <scope>NUCLEOTIDE SEQUENCE [LARGE SCALE GENOMIC DNA]</scope>
    <source>
        <strain evidence="1">MSU</strain>
    </source>
</reference>
<reference evidence="3" key="2">
    <citation type="submission" date="2016-09" db="EMBL/GenBank/DDBJ databases">
        <authorList>
            <person name="Chen S."/>
            <person name="Walker E."/>
        </authorList>
    </citation>
    <scope>NUCLEOTIDE SEQUENCE [LARGE SCALE GENOMIC DNA]</scope>
    <source>
        <strain evidence="3">MSU</strain>
    </source>
</reference>
<evidence type="ECO:0000313" key="1">
    <source>
        <dbReference type="EMBL" id="OHT46545.1"/>
    </source>
</evidence>
<reference evidence="2 4" key="3">
    <citation type="submission" date="2016-11" db="EMBL/GenBank/DDBJ databases">
        <title>Whole genomes of Flavobacteriaceae.</title>
        <authorList>
            <person name="Stine C."/>
            <person name="Li C."/>
            <person name="Tadesse D."/>
        </authorList>
    </citation>
    <scope>NUCLEOTIDE SEQUENCE [LARGE SCALE GENOMIC DNA]</scope>
    <source>
        <strain evidence="2 4">ATCC BAA-2541</strain>
    </source>
</reference>
<accession>A0A1S1JAR7</accession>
<dbReference type="Gene3D" id="2.60.40.10">
    <property type="entry name" value="Immunoglobulins"/>
    <property type="match status" value="2"/>
</dbReference>
<comment type="caution">
    <text evidence="1">The sequence shown here is derived from an EMBL/GenBank/DDBJ whole genome shotgun (WGS) entry which is preliminary data.</text>
</comment>
<dbReference type="AlphaFoldDB" id="A0A1S1JAR7"/>
<evidence type="ECO:0000313" key="3">
    <source>
        <dbReference type="Proteomes" id="UP000180252"/>
    </source>
</evidence>
<dbReference type="OrthoDB" id="678019at2"/>
<dbReference type="EMBL" id="MUHG01000005">
    <property type="protein sequence ID" value="OXB20856.1"/>
    <property type="molecule type" value="Genomic_DNA"/>
</dbReference>
<sequence>MIQKITPNFTKIVLLFSLVVLTKLNSYAQTPVIGPQQLPFERICAGFIVNGVVFNEYFATFSYVDFPAGTTFAVELSDETGSFTNPTATTTLAVTDDTALKQQTIKFAVPTNLKGSDAYSLRVKSLNTTPVVNSPRFKNAVGNTTFSVYYSTYVSSFYINEKQPTASFCAGGNLTLSVYNPTPSDQASSPANYSNLKYKWYKDGAVIAGQSSKDLIVNAAGKYYAEIDYGLCSDVNFSSNRVDVTTSGSGGSAVTISSSLGNPFCASGSGTVLTATSGNTYVWKKDGAIISGATTRSINANASGVYTVQVDFGGCSATGTIDLKSNSFNASIDAPETTSINEGETLNVSVTTDASNPTFEWFLNGNAIASATSSSYVVSIPGNYKVKISQASGCISSQEFSFKVTGPMASTTVIPNVVSLQNPYWNIPDVYKTVQTKIIIMSSNGEIMYDGLGSDYNPETNTFIKDFKNVNPVYYYVIKSDNGEKKGSITVIR</sequence>
<dbReference type="Proteomes" id="UP000180252">
    <property type="component" value="Unassembled WGS sequence"/>
</dbReference>
<proteinExistence type="predicted"/>
<evidence type="ECO:0008006" key="5">
    <source>
        <dbReference type="Google" id="ProtNLM"/>
    </source>
</evidence>
<dbReference type="Proteomes" id="UP000198319">
    <property type="component" value="Unassembled WGS sequence"/>
</dbReference>
<dbReference type="RefSeq" id="WP_070906252.1">
    <property type="nucleotide sequence ID" value="NZ_MIKE01000011.1"/>
</dbReference>
<dbReference type="InterPro" id="IPR013783">
    <property type="entry name" value="Ig-like_fold"/>
</dbReference>
<name>A0A1S1JAR7_9FLAO</name>
<keyword evidence="4" id="KW-1185">Reference proteome</keyword>
<organism evidence="1 3">
    <name type="scientific">Flavobacterium tructae</name>
    <dbReference type="NCBI Taxonomy" id="1114873"/>
    <lineage>
        <taxon>Bacteria</taxon>
        <taxon>Pseudomonadati</taxon>
        <taxon>Bacteroidota</taxon>
        <taxon>Flavobacteriia</taxon>
        <taxon>Flavobacteriales</taxon>
        <taxon>Flavobacteriaceae</taxon>
        <taxon>Flavobacterium</taxon>
    </lineage>
</organism>
<dbReference type="STRING" id="1278819.BHE19_03285"/>
<evidence type="ECO:0000313" key="2">
    <source>
        <dbReference type="EMBL" id="OXB20856.1"/>
    </source>
</evidence>
<evidence type="ECO:0000313" key="4">
    <source>
        <dbReference type="Proteomes" id="UP000198319"/>
    </source>
</evidence>